<sequence>MYIQVQPVLCCEKLCWAFKLQQILADFPNRLARKCALWRGLWLYCHSVDETCSVLGRLMNVQPAWLNCKRPTYGRLSDKLFYLQTAQASIRCECDGSGQFIDRD</sequence>
<comment type="caution">
    <text evidence="1">The sequence shown here is derived from an EMBL/GenBank/DDBJ whole genome shotgun (WGS) entry which is preliminary data.</text>
</comment>
<dbReference type="Proteomes" id="UP001519460">
    <property type="component" value="Unassembled WGS sequence"/>
</dbReference>
<dbReference type="EMBL" id="JACVVK020000672">
    <property type="protein sequence ID" value="KAK7457307.1"/>
    <property type="molecule type" value="Genomic_DNA"/>
</dbReference>
<protein>
    <submittedName>
        <fullName evidence="1">Uncharacterized protein</fullName>
    </submittedName>
</protein>
<gene>
    <name evidence="1" type="ORF">BaRGS_00039220</name>
</gene>
<keyword evidence="2" id="KW-1185">Reference proteome</keyword>
<proteinExistence type="predicted"/>
<name>A0ABD0J4L7_9CAEN</name>
<evidence type="ECO:0000313" key="2">
    <source>
        <dbReference type="Proteomes" id="UP001519460"/>
    </source>
</evidence>
<evidence type="ECO:0000313" key="1">
    <source>
        <dbReference type="EMBL" id="KAK7457307.1"/>
    </source>
</evidence>
<organism evidence="1 2">
    <name type="scientific">Batillaria attramentaria</name>
    <dbReference type="NCBI Taxonomy" id="370345"/>
    <lineage>
        <taxon>Eukaryota</taxon>
        <taxon>Metazoa</taxon>
        <taxon>Spiralia</taxon>
        <taxon>Lophotrochozoa</taxon>
        <taxon>Mollusca</taxon>
        <taxon>Gastropoda</taxon>
        <taxon>Caenogastropoda</taxon>
        <taxon>Sorbeoconcha</taxon>
        <taxon>Cerithioidea</taxon>
        <taxon>Batillariidae</taxon>
        <taxon>Batillaria</taxon>
    </lineage>
</organism>
<dbReference type="AlphaFoldDB" id="A0ABD0J4L7"/>
<accession>A0ABD0J4L7</accession>
<reference evidence="1 2" key="1">
    <citation type="journal article" date="2023" name="Sci. Data">
        <title>Genome assembly of the Korean intertidal mud-creeper Batillaria attramentaria.</title>
        <authorList>
            <person name="Patra A.K."/>
            <person name="Ho P.T."/>
            <person name="Jun S."/>
            <person name="Lee S.J."/>
            <person name="Kim Y."/>
            <person name="Won Y.J."/>
        </authorList>
    </citation>
    <scope>NUCLEOTIDE SEQUENCE [LARGE SCALE GENOMIC DNA]</scope>
    <source>
        <strain evidence="1">Wonlab-2016</strain>
    </source>
</reference>